<dbReference type="Proteomes" id="UP000006039">
    <property type="component" value="Unassembled WGS sequence"/>
</dbReference>
<feature type="compositionally biased region" description="Basic and acidic residues" evidence="1">
    <location>
        <begin position="22"/>
        <end position="42"/>
    </location>
</feature>
<reference evidence="2" key="2">
    <citation type="submission" date="2010-07" db="EMBL/GenBank/DDBJ databases">
        <authorList>
            <consortium name="The Broad Institute Genome Sequencing Platform"/>
            <consortium name="Broad Institute Genome Sequencing Center for Infectious Disease"/>
            <person name="Ma L.-J."/>
            <person name="Dead R."/>
            <person name="Young S."/>
            <person name="Zeng Q."/>
            <person name="Koehrsen M."/>
            <person name="Alvarado L."/>
            <person name="Berlin A."/>
            <person name="Chapman S.B."/>
            <person name="Chen Z."/>
            <person name="Freedman E."/>
            <person name="Gellesch M."/>
            <person name="Goldberg J."/>
            <person name="Griggs A."/>
            <person name="Gujja S."/>
            <person name="Heilman E.R."/>
            <person name="Heiman D."/>
            <person name="Hepburn T."/>
            <person name="Howarth C."/>
            <person name="Jen D."/>
            <person name="Larson L."/>
            <person name="Mehta T."/>
            <person name="Neiman D."/>
            <person name="Pearson M."/>
            <person name="Roberts A."/>
            <person name="Saif S."/>
            <person name="Shea T."/>
            <person name="Shenoy N."/>
            <person name="Sisk P."/>
            <person name="Stolte C."/>
            <person name="Sykes S."/>
            <person name="Walk T."/>
            <person name="White J."/>
            <person name="Yandava C."/>
            <person name="Haas B."/>
            <person name="Nusbaum C."/>
            <person name="Birren B."/>
        </authorList>
    </citation>
    <scope>NUCLEOTIDE SEQUENCE</scope>
    <source>
        <strain evidence="2">R3-111a-1</strain>
    </source>
</reference>
<feature type="region of interest" description="Disordered" evidence="1">
    <location>
        <begin position="1"/>
        <end position="168"/>
    </location>
</feature>
<proteinExistence type="predicted"/>
<reference evidence="4" key="1">
    <citation type="submission" date="2010-07" db="EMBL/GenBank/DDBJ databases">
        <title>The genome sequence of Gaeumannomyces graminis var. tritici strain R3-111a-1.</title>
        <authorList>
            <consortium name="The Broad Institute Genome Sequencing Platform"/>
            <person name="Ma L.-J."/>
            <person name="Dead R."/>
            <person name="Young S."/>
            <person name="Zeng Q."/>
            <person name="Koehrsen M."/>
            <person name="Alvarado L."/>
            <person name="Berlin A."/>
            <person name="Chapman S.B."/>
            <person name="Chen Z."/>
            <person name="Freedman E."/>
            <person name="Gellesch M."/>
            <person name="Goldberg J."/>
            <person name="Griggs A."/>
            <person name="Gujja S."/>
            <person name="Heilman E.R."/>
            <person name="Heiman D."/>
            <person name="Hepburn T."/>
            <person name="Howarth C."/>
            <person name="Jen D."/>
            <person name="Larson L."/>
            <person name="Mehta T."/>
            <person name="Neiman D."/>
            <person name="Pearson M."/>
            <person name="Roberts A."/>
            <person name="Saif S."/>
            <person name="Shea T."/>
            <person name="Shenoy N."/>
            <person name="Sisk P."/>
            <person name="Stolte C."/>
            <person name="Sykes S."/>
            <person name="Walk T."/>
            <person name="White J."/>
            <person name="Yandava C."/>
            <person name="Haas B."/>
            <person name="Nusbaum C."/>
            <person name="Birren B."/>
        </authorList>
    </citation>
    <scope>NUCLEOTIDE SEQUENCE [LARGE SCALE GENOMIC DNA]</scope>
    <source>
        <strain evidence="4">R3-111a-1</strain>
    </source>
</reference>
<evidence type="ECO:0000256" key="1">
    <source>
        <dbReference type="SAM" id="MobiDB-lite"/>
    </source>
</evidence>
<feature type="compositionally biased region" description="Polar residues" evidence="1">
    <location>
        <begin position="145"/>
        <end position="155"/>
    </location>
</feature>
<gene>
    <name evidence="3" type="primary">20354452</name>
    <name evidence="2" type="ORF">GGTG_13994</name>
</gene>
<accession>J3PKE0</accession>
<keyword evidence="4" id="KW-1185">Reference proteome</keyword>
<protein>
    <submittedName>
        <fullName evidence="2 3">Uncharacterized protein</fullName>
    </submittedName>
</protein>
<dbReference type="VEuPathDB" id="FungiDB:GGTG_13994"/>
<dbReference type="EMBL" id="GL385492">
    <property type="protein sequence ID" value="EJT68429.1"/>
    <property type="molecule type" value="Genomic_DNA"/>
</dbReference>
<dbReference type="EnsemblFungi" id="EJT68429">
    <property type="protein sequence ID" value="EJT68429"/>
    <property type="gene ID" value="GGTG_13994"/>
</dbReference>
<dbReference type="GeneID" id="20354452"/>
<feature type="compositionally biased region" description="Gly residues" evidence="1">
    <location>
        <begin position="7"/>
        <end position="21"/>
    </location>
</feature>
<dbReference type="RefSeq" id="XP_009230183.1">
    <property type="nucleotide sequence ID" value="XM_009231919.1"/>
</dbReference>
<evidence type="ECO:0000313" key="4">
    <source>
        <dbReference type="Proteomes" id="UP000006039"/>
    </source>
</evidence>
<reference evidence="3" key="4">
    <citation type="journal article" date="2015" name="G3 (Bethesda)">
        <title>Genome sequences of three phytopathogenic species of the Magnaporthaceae family of fungi.</title>
        <authorList>
            <person name="Okagaki L.H."/>
            <person name="Nunes C.C."/>
            <person name="Sailsbery J."/>
            <person name="Clay B."/>
            <person name="Brown D."/>
            <person name="John T."/>
            <person name="Oh Y."/>
            <person name="Young N."/>
            <person name="Fitzgerald M."/>
            <person name="Haas B.J."/>
            <person name="Zeng Q."/>
            <person name="Young S."/>
            <person name="Adiconis X."/>
            <person name="Fan L."/>
            <person name="Levin J.Z."/>
            <person name="Mitchell T.K."/>
            <person name="Okubara P.A."/>
            <person name="Farman M.L."/>
            <person name="Kohn L.M."/>
            <person name="Birren B."/>
            <person name="Ma L.-J."/>
            <person name="Dean R.A."/>
        </authorList>
    </citation>
    <scope>NUCLEOTIDE SEQUENCE</scope>
    <source>
        <strain evidence="3">R3-111a-1</strain>
    </source>
</reference>
<dbReference type="HOGENOM" id="CLU_1304937_0_0_1"/>
<sequence length="211" mass="22313">MGSRRPAGGGGKPGDGMTGGFGREEIAGGGMSRRERWEETWKRTIHQRWQAVSGCVCPFRGGFRPHAPASRPLGPPRFLDKHPGSKKKSGPPSRAGHPGTSAGRLVRSEGACQGGGRAQDGVPPSTQGSRREGAGGRDSVARLGSSVQYMPSTRSFQKERPSCPKWSQQGRAITPVATAAQGLVLGGHGTFVSLFRVMWTKEKLAGSRKVG</sequence>
<dbReference type="AlphaFoldDB" id="J3PKE0"/>
<reference evidence="2" key="3">
    <citation type="submission" date="2010-09" db="EMBL/GenBank/DDBJ databases">
        <title>Annotation of Gaeumannomyces graminis var. tritici R3-111a-1.</title>
        <authorList>
            <consortium name="The Broad Institute Genome Sequencing Platform"/>
            <person name="Ma L.-J."/>
            <person name="Dead R."/>
            <person name="Young S.K."/>
            <person name="Zeng Q."/>
            <person name="Gargeya S."/>
            <person name="Fitzgerald M."/>
            <person name="Haas B."/>
            <person name="Abouelleil A."/>
            <person name="Alvarado L."/>
            <person name="Arachchi H.M."/>
            <person name="Berlin A."/>
            <person name="Brown A."/>
            <person name="Chapman S.B."/>
            <person name="Chen Z."/>
            <person name="Dunbar C."/>
            <person name="Freedman E."/>
            <person name="Gearin G."/>
            <person name="Gellesch M."/>
            <person name="Goldberg J."/>
            <person name="Griggs A."/>
            <person name="Gujja S."/>
            <person name="Heiman D."/>
            <person name="Howarth C."/>
            <person name="Larson L."/>
            <person name="Lui A."/>
            <person name="MacDonald P.J.P."/>
            <person name="Mehta T."/>
            <person name="Montmayeur A."/>
            <person name="Murphy C."/>
            <person name="Neiman D."/>
            <person name="Pearson M."/>
            <person name="Priest M."/>
            <person name="Roberts A."/>
            <person name="Saif S."/>
            <person name="Shea T."/>
            <person name="Shenoy N."/>
            <person name="Sisk P."/>
            <person name="Stolte C."/>
            <person name="Sykes S."/>
            <person name="Yandava C."/>
            <person name="Wortman J."/>
            <person name="Nusbaum C."/>
            <person name="Birren B."/>
        </authorList>
    </citation>
    <scope>NUCLEOTIDE SEQUENCE</scope>
    <source>
        <strain evidence="2">R3-111a-1</strain>
    </source>
</reference>
<reference evidence="3" key="5">
    <citation type="submission" date="2018-04" db="UniProtKB">
        <authorList>
            <consortium name="EnsemblFungi"/>
        </authorList>
    </citation>
    <scope>IDENTIFICATION</scope>
    <source>
        <strain evidence="3">R3-111a-1</strain>
    </source>
</reference>
<evidence type="ECO:0000313" key="3">
    <source>
        <dbReference type="EnsemblFungi" id="EJT68429"/>
    </source>
</evidence>
<organism evidence="2">
    <name type="scientific">Gaeumannomyces tritici (strain R3-111a-1)</name>
    <name type="common">Wheat and barley take-all root rot fungus</name>
    <name type="synonym">Gaeumannomyces graminis var. tritici</name>
    <dbReference type="NCBI Taxonomy" id="644352"/>
    <lineage>
        <taxon>Eukaryota</taxon>
        <taxon>Fungi</taxon>
        <taxon>Dikarya</taxon>
        <taxon>Ascomycota</taxon>
        <taxon>Pezizomycotina</taxon>
        <taxon>Sordariomycetes</taxon>
        <taxon>Sordariomycetidae</taxon>
        <taxon>Magnaporthales</taxon>
        <taxon>Magnaporthaceae</taxon>
        <taxon>Gaeumannomyces</taxon>
    </lineage>
</organism>
<evidence type="ECO:0000313" key="2">
    <source>
        <dbReference type="EMBL" id="EJT68429.1"/>
    </source>
</evidence>
<name>J3PKE0_GAET3</name>